<accession>A0A8C6E4C1</accession>
<dbReference type="AlphaFoldDB" id="A0A8C6E4C1"/>
<feature type="region of interest" description="Disordered" evidence="12">
    <location>
        <begin position="505"/>
        <end position="548"/>
    </location>
</feature>
<dbReference type="FunFam" id="1.20.1270.10:FF:000018">
    <property type="entry name" value="heat shock 70 kDa protein 4 isoform X1"/>
    <property type="match status" value="1"/>
</dbReference>
<evidence type="ECO:0000256" key="7">
    <source>
        <dbReference type="ARBA" id="ARBA00022553"/>
    </source>
</evidence>
<feature type="compositionally biased region" description="Basic and acidic residues" evidence="12">
    <location>
        <begin position="514"/>
        <end position="533"/>
    </location>
</feature>
<name>A0A8C6E4C1_MOSMO</name>
<dbReference type="PANTHER" id="PTHR45639">
    <property type="entry name" value="HSC70CB, ISOFORM G-RELATED"/>
    <property type="match status" value="1"/>
</dbReference>
<organism evidence="13 14">
    <name type="scientific">Moschus moschiferus</name>
    <name type="common">Siberian musk deer</name>
    <name type="synonym">Moschus sibiricus</name>
    <dbReference type="NCBI Taxonomy" id="68415"/>
    <lineage>
        <taxon>Eukaryota</taxon>
        <taxon>Metazoa</taxon>
        <taxon>Chordata</taxon>
        <taxon>Craniata</taxon>
        <taxon>Vertebrata</taxon>
        <taxon>Euteleostomi</taxon>
        <taxon>Mammalia</taxon>
        <taxon>Eutheria</taxon>
        <taxon>Laurasiatheria</taxon>
        <taxon>Artiodactyla</taxon>
        <taxon>Ruminantia</taxon>
        <taxon>Pecora</taxon>
        <taxon>Moschidae</taxon>
        <taxon>Moschus</taxon>
    </lineage>
</organism>
<evidence type="ECO:0000256" key="5">
    <source>
        <dbReference type="ARBA" id="ARBA00022481"/>
    </source>
</evidence>
<dbReference type="FunFam" id="1.20.1270.10:FF:000002">
    <property type="entry name" value="Heat shock 70 kDa protein 4"/>
    <property type="match status" value="1"/>
</dbReference>
<keyword evidence="10" id="KW-0007">Acetylation</keyword>
<dbReference type="CDD" id="cd11737">
    <property type="entry name" value="ASKHA_NBD_HSP70_HSPA4"/>
    <property type="match status" value="1"/>
</dbReference>
<dbReference type="GO" id="GO:0005829">
    <property type="term" value="C:cytosol"/>
    <property type="evidence" value="ECO:0007669"/>
    <property type="project" value="TreeGrafter"/>
</dbReference>
<sequence>MSVVGIDLGFQSCYVAVARAGGIETIANEYSDRCTPACISFGPKNRSIGAAAKSQVISNAKNTVQGFKRFHGRAFSDPFVEAEKSKLAYDIVQLPTGLTGIKVKYMEEERSFTTEQVTAMLLSKLKETAESVLKKPVVDCVVSVPCFYTDAERRSVMDATQIAGLNCLRLMNETTAVALAYGIYKQDLPALEEKPRNVVFVDMGHSSYQVSVCAFNRGKLKVLATAFDTTLGGRKFDEVLVNHFCEEFGKKYKLDIKSKIRALLRLSQECEKLKKLMSANASDLPLSIECFMNDVDVSGTMNRGKFLEMCDDLLARVEPPLRSILEQAKLKKEDIYAVEIVGGATRIPAVKEKISKFFGKEISTTLNADEAVTRGCALQCAILSPAFKVREFSITDVVPYPISLRWNSPAEEGSSDCEVFSKNHAAPFSKVLTFYRKEPFTLEAYYSSPQDLPYPDPAIAQFSVQKVTPQSDGSSSKVKVKVRVNVHGIFSVSSASLVEVHKFEENEEPMETDQNAKEEEKMQVDQEEPHVEEQQQQTPAENKAESEEMEGKMIMQDKLEKERNDAKNAVEEYVYEMRDKLGGEYEKFVSEDDRNNFTLKLEDTENWLYEDGEDQPKQVYVDKLAELKNLGQPIKMRFQESEERPKLFDELGKQIQQYMKVISSFKNKEDQYDHLDAADMLKVEKSTNEAMEWMNNKLNLQNKQSLTMDPVVKAKEIEAKIKELTSICSPIISKPKPKVEPPKEEQKNAEQNGPVDGQGDNPGPQAAEQGTDTAVPVDSDKRLPEMDID</sequence>
<keyword evidence="11" id="KW-0346">Stress response</keyword>
<feature type="region of interest" description="Disordered" evidence="12">
    <location>
        <begin position="732"/>
        <end position="789"/>
    </location>
</feature>
<dbReference type="Gene3D" id="1.20.1270.10">
    <property type="match status" value="2"/>
</dbReference>
<keyword evidence="8" id="KW-0547">Nucleotide-binding</keyword>
<comment type="subcellular location">
    <subcellularLocation>
        <location evidence="1">Cytoplasm</location>
    </subcellularLocation>
</comment>
<protein>
    <recommendedName>
        <fullName evidence="4">Heat shock 70 kDa protein 4</fullName>
    </recommendedName>
</protein>
<gene>
    <name evidence="13" type="primary">HSPA4</name>
</gene>
<feature type="compositionally biased region" description="Basic and acidic residues" evidence="12">
    <location>
        <begin position="778"/>
        <end position="789"/>
    </location>
</feature>
<dbReference type="Gene3D" id="3.90.640.10">
    <property type="entry name" value="Actin, Chain A, domain 4"/>
    <property type="match status" value="1"/>
</dbReference>
<evidence type="ECO:0000256" key="6">
    <source>
        <dbReference type="ARBA" id="ARBA00022490"/>
    </source>
</evidence>
<evidence type="ECO:0000256" key="9">
    <source>
        <dbReference type="ARBA" id="ARBA00022840"/>
    </source>
</evidence>
<dbReference type="Gene3D" id="3.30.420.40">
    <property type="match status" value="2"/>
</dbReference>
<comment type="similarity">
    <text evidence="2">Belongs to the heat shock protein 70 family.</text>
</comment>
<keyword evidence="9" id="KW-0067">ATP-binding</keyword>
<dbReference type="PANTHER" id="PTHR45639:SF6">
    <property type="entry name" value="HEAT SHOCK 70 KDA PROTEIN 4"/>
    <property type="match status" value="1"/>
</dbReference>
<dbReference type="InterPro" id="IPR018181">
    <property type="entry name" value="Heat_shock_70_CS"/>
</dbReference>
<evidence type="ECO:0000256" key="1">
    <source>
        <dbReference type="ARBA" id="ARBA00004496"/>
    </source>
</evidence>
<dbReference type="PROSITE" id="PS01036">
    <property type="entry name" value="HSP70_3"/>
    <property type="match status" value="1"/>
</dbReference>
<dbReference type="FunFam" id="3.30.420.40:FF:000767">
    <property type="entry name" value="Heat shock protein 70 (HSP70)-4, putative"/>
    <property type="match status" value="2"/>
</dbReference>
<dbReference type="PRINTS" id="PR00301">
    <property type="entry name" value="HEATSHOCK70"/>
</dbReference>
<dbReference type="InterPro" id="IPR029048">
    <property type="entry name" value="HSP70_C_sf"/>
</dbReference>
<dbReference type="Ensembl" id="ENSMMST00000022864.1">
    <property type="protein sequence ID" value="ENSMMSP00000020715.1"/>
    <property type="gene ID" value="ENSMMSG00000015537.1"/>
</dbReference>
<dbReference type="InterPro" id="IPR013126">
    <property type="entry name" value="Hsp_70_fam"/>
</dbReference>
<dbReference type="InterPro" id="IPR029047">
    <property type="entry name" value="HSP70_peptide-bd_sf"/>
</dbReference>
<dbReference type="InterPro" id="IPR043129">
    <property type="entry name" value="ATPase_NBD"/>
</dbReference>
<evidence type="ECO:0000256" key="11">
    <source>
        <dbReference type="ARBA" id="ARBA00023016"/>
    </source>
</evidence>
<dbReference type="FunFam" id="2.60.34.10:FF:000010">
    <property type="entry name" value="heat shock 70 kDa protein 4 isoform X1"/>
    <property type="match status" value="1"/>
</dbReference>
<evidence type="ECO:0000256" key="2">
    <source>
        <dbReference type="ARBA" id="ARBA00007381"/>
    </source>
</evidence>
<dbReference type="Gene3D" id="2.60.34.10">
    <property type="entry name" value="Substrate Binding Domain Of DNAk, Chain A, domain 1"/>
    <property type="match status" value="1"/>
</dbReference>
<dbReference type="FunFam" id="3.30.30.30:FF:000002">
    <property type="entry name" value="Heat shock 70 kDa protein 4"/>
    <property type="match status" value="1"/>
</dbReference>
<dbReference type="Proteomes" id="UP000694544">
    <property type="component" value="Unplaced"/>
</dbReference>
<dbReference type="GO" id="GO:0005524">
    <property type="term" value="F:ATP binding"/>
    <property type="evidence" value="ECO:0007669"/>
    <property type="project" value="UniProtKB-KW"/>
</dbReference>
<keyword evidence="5" id="KW-0488">Methylation</keyword>
<evidence type="ECO:0000313" key="14">
    <source>
        <dbReference type="Proteomes" id="UP000694544"/>
    </source>
</evidence>
<evidence type="ECO:0000256" key="8">
    <source>
        <dbReference type="ARBA" id="ARBA00022741"/>
    </source>
</evidence>
<evidence type="ECO:0000256" key="3">
    <source>
        <dbReference type="ARBA" id="ARBA00011800"/>
    </source>
</evidence>
<evidence type="ECO:0000256" key="4">
    <source>
        <dbReference type="ARBA" id="ARBA00018348"/>
    </source>
</evidence>
<dbReference type="FunFam" id="3.90.640.10:FF:000004">
    <property type="entry name" value="Heat shock 70 kDa protein 4"/>
    <property type="match status" value="1"/>
</dbReference>
<evidence type="ECO:0000256" key="10">
    <source>
        <dbReference type="ARBA" id="ARBA00022990"/>
    </source>
</evidence>
<proteinExistence type="inferred from homology"/>
<dbReference type="GO" id="GO:0140662">
    <property type="term" value="F:ATP-dependent protein folding chaperone"/>
    <property type="evidence" value="ECO:0007669"/>
    <property type="project" value="InterPro"/>
</dbReference>
<keyword evidence="14" id="KW-1185">Reference proteome</keyword>
<evidence type="ECO:0000313" key="13">
    <source>
        <dbReference type="Ensembl" id="ENSMMSP00000020715.1"/>
    </source>
</evidence>
<reference evidence="13" key="1">
    <citation type="submission" date="2025-08" db="UniProtKB">
        <authorList>
            <consortium name="Ensembl"/>
        </authorList>
    </citation>
    <scope>IDENTIFICATION</scope>
</reference>
<dbReference type="PROSITE" id="PS00329">
    <property type="entry name" value="HSP70_2"/>
    <property type="match status" value="1"/>
</dbReference>
<dbReference type="SUPFAM" id="SSF100934">
    <property type="entry name" value="Heat shock protein 70kD (HSP70), C-terminal subdomain"/>
    <property type="match status" value="2"/>
</dbReference>
<dbReference type="Pfam" id="PF00012">
    <property type="entry name" value="HSP70"/>
    <property type="match status" value="2"/>
</dbReference>
<dbReference type="FunFam" id="3.30.420.40:FF:000171">
    <property type="entry name" value="Heat shock 70 kDa protein 4"/>
    <property type="match status" value="2"/>
</dbReference>
<dbReference type="GeneTree" id="ENSGT00940000156067"/>
<evidence type="ECO:0000256" key="12">
    <source>
        <dbReference type="SAM" id="MobiDB-lite"/>
    </source>
</evidence>
<dbReference type="SUPFAM" id="SSF53067">
    <property type="entry name" value="Actin-like ATPase domain"/>
    <property type="match status" value="2"/>
</dbReference>
<reference evidence="13" key="2">
    <citation type="submission" date="2025-09" db="UniProtKB">
        <authorList>
            <consortium name="Ensembl"/>
        </authorList>
    </citation>
    <scope>IDENTIFICATION</scope>
</reference>
<feature type="compositionally biased region" description="Basic and acidic residues" evidence="12">
    <location>
        <begin position="737"/>
        <end position="748"/>
    </location>
</feature>
<comment type="subunit">
    <text evidence="3">Interacts with TJP1/ZO-1.</text>
</comment>
<dbReference type="GO" id="GO:0005634">
    <property type="term" value="C:nucleus"/>
    <property type="evidence" value="ECO:0007669"/>
    <property type="project" value="TreeGrafter"/>
</dbReference>
<dbReference type="Gene3D" id="3.30.30.30">
    <property type="match status" value="1"/>
</dbReference>
<dbReference type="SUPFAM" id="SSF100920">
    <property type="entry name" value="Heat shock protein 70kD (HSP70), peptide-binding domain"/>
    <property type="match status" value="1"/>
</dbReference>
<keyword evidence="6" id="KW-0963">Cytoplasm</keyword>
<keyword evidence="7" id="KW-0597">Phosphoprotein</keyword>
<dbReference type="InterPro" id="IPR042052">
    <property type="entry name" value="HSPA4_NBD"/>
</dbReference>